<keyword evidence="3" id="KW-1185">Reference proteome</keyword>
<dbReference type="OrthoDB" id="444631at2759"/>
<feature type="non-terminal residue" evidence="2">
    <location>
        <position position="87"/>
    </location>
</feature>
<dbReference type="PROSITE" id="PS51257">
    <property type="entry name" value="PROKAR_LIPOPROTEIN"/>
    <property type="match status" value="1"/>
</dbReference>
<proteinExistence type="predicted"/>
<organism evidence="2 3">
    <name type="scientific">Sistotremastrum suecicum HHB10207 ss-3</name>
    <dbReference type="NCBI Taxonomy" id="1314776"/>
    <lineage>
        <taxon>Eukaryota</taxon>
        <taxon>Fungi</taxon>
        <taxon>Dikarya</taxon>
        <taxon>Basidiomycota</taxon>
        <taxon>Agaricomycotina</taxon>
        <taxon>Agaricomycetes</taxon>
        <taxon>Sistotremastrales</taxon>
        <taxon>Sistotremastraceae</taxon>
        <taxon>Sistotremastrum</taxon>
    </lineage>
</organism>
<dbReference type="Proteomes" id="UP000076798">
    <property type="component" value="Unassembled WGS sequence"/>
</dbReference>
<evidence type="ECO:0000256" key="1">
    <source>
        <dbReference type="SAM" id="Phobius"/>
    </source>
</evidence>
<gene>
    <name evidence="2" type="ORF">SISSUDRAFT_1067962</name>
</gene>
<feature type="transmembrane region" description="Helical" evidence="1">
    <location>
        <begin position="42"/>
        <end position="62"/>
    </location>
</feature>
<dbReference type="AlphaFoldDB" id="A0A165WJ30"/>
<keyword evidence="1" id="KW-0812">Transmembrane</keyword>
<feature type="transmembrane region" description="Helical" evidence="1">
    <location>
        <begin position="12"/>
        <end position="30"/>
    </location>
</feature>
<dbReference type="EMBL" id="KV428733">
    <property type="protein sequence ID" value="KZT31213.1"/>
    <property type="molecule type" value="Genomic_DNA"/>
</dbReference>
<keyword evidence="1" id="KW-1133">Transmembrane helix</keyword>
<keyword evidence="1" id="KW-0472">Membrane</keyword>
<reference evidence="2 3" key="1">
    <citation type="journal article" date="2016" name="Mol. Biol. Evol.">
        <title>Comparative Genomics of Early-Diverging Mushroom-Forming Fungi Provides Insights into the Origins of Lignocellulose Decay Capabilities.</title>
        <authorList>
            <person name="Nagy L.G."/>
            <person name="Riley R."/>
            <person name="Tritt A."/>
            <person name="Adam C."/>
            <person name="Daum C."/>
            <person name="Floudas D."/>
            <person name="Sun H."/>
            <person name="Yadav J.S."/>
            <person name="Pangilinan J."/>
            <person name="Larsson K.H."/>
            <person name="Matsuura K."/>
            <person name="Barry K."/>
            <person name="Labutti K."/>
            <person name="Kuo R."/>
            <person name="Ohm R.A."/>
            <person name="Bhattacharya S.S."/>
            <person name="Shirouzu T."/>
            <person name="Yoshinaga Y."/>
            <person name="Martin F.M."/>
            <person name="Grigoriev I.V."/>
            <person name="Hibbett D.S."/>
        </authorList>
    </citation>
    <scope>NUCLEOTIDE SEQUENCE [LARGE SCALE GENOMIC DNA]</scope>
    <source>
        <strain evidence="2 3">HHB10207 ss-3</strain>
    </source>
</reference>
<sequence length="87" mass="9749">MGLPDIKGVNEIGAGLAAFASCVTIFRLVFRWRKSRLWWDDAWAFFAMLNVIVTASLVWVVYAPKSSNVSQHSRVASFLILEVGFTL</sequence>
<accession>A0A165WJ30</accession>
<evidence type="ECO:0000313" key="3">
    <source>
        <dbReference type="Proteomes" id="UP000076798"/>
    </source>
</evidence>
<name>A0A165WJ30_9AGAM</name>
<evidence type="ECO:0000313" key="2">
    <source>
        <dbReference type="EMBL" id="KZT31213.1"/>
    </source>
</evidence>
<protein>
    <submittedName>
        <fullName evidence="2">Uncharacterized protein</fullName>
    </submittedName>
</protein>